<dbReference type="PANTHER" id="PTHR36115:SF6">
    <property type="entry name" value="PROLINE-RICH ANTIGEN HOMOLOG"/>
    <property type="match status" value="1"/>
</dbReference>
<dbReference type="RefSeq" id="WP_247628972.1">
    <property type="nucleotide sequence ID" value="NZ_JAHWXN010000001.1"/>
</dbReference>
<dbReference type="SUPFAM" id="SSF49879">
    <property type="entry name" value="SMAD/FHA domain"/>
    <property type="match status" value="1"/>
</dbReference>
<dbReference type="Proteomes" id="UP001300096">
    <property type="component" value="Unassembled WGS sequence"/>
</dbReference>
<evidence type="ECO:0000256" key="1">
    <source>
        <dbReference type="ARBA" id="ARBA00004651"/>
    </source>
</evidence>
<evidence type="ECO:0000259" key="8">
    <source>
        <dbReference type="Pfam" id="PF06271"/>
    </source>
</evidence>
<keyword evidence="5 7" id="KW-0472">Membrane</keyword>
<dbReference type="Pfam" id="PF06271">
    <property type="entry name" value="RDD"/>
    <property type="match status" value="1"/>
</dbReference>
<feature type="transmembrane region" description="Helical" evidence="7">
    <location>
        <begin position="144"/>
        <end position="168"/>
    </location>
</feature>
<evidence type="ECO:0000313" key="10">
    <source>
        <dbReference type="Proteomes" id="UP001300096"/>
    </source>
</evidence>
<evidence type="ECO:0000256" key="7">
    <source>
        <dbReference type="SAM" id="Phobius"/>
    </source>
</evidence>
<evidence type="ECO:0000313" key="9">
    <source>
        <dbReference type="EMBL" id="MCK2035554.1"/>
    </source>
</evidence>
<name>A0ABT0FC92_9MICO</name>
<proteinExistence type="predicted"/>
<feature type="region of interest" description="Disordered" evidence="6">
    <location>
        <begin position="290"/>
        <end position="324"/>
    </location>
</feature>
<dbReference type="InterPro" id="IPR010432">
    <property type="entry name" value="RDD"/>
</dbReference>
<evidence type="ECO:0000256" key="6">
    <source>
        <dbReference type="SAM" id="MobiDB-lite"/>
    </source>
</evidence>
<reference evidence="9 10" key="1">
    <citation type="submission" date="2021-06" db="EMBL/GenBank/DDBJ databases">
        <title>Genome-based taxonomic framework of Microbacterium strains isolated from marine environment, the description of four new species and reclassification of four preexisting species.</title>
        <authorList>
            <person name="Lee S.D."/>
            <person name="Kim S.-M."/>
            <person name="Byeon Y.-S."/>
            <person name="Yang H.L."/>
            <person name="Kim I.S."/>
        </authorList>
    </citation>
    <scope>NUCLEOTIDE SEQUENCE [LARGE SCALE GENOMIC DNA]</scope>
    <source>
        <strain evidence="9 10">SSW1-49</strain>
    </source>
</reference>
<comment type="caution">
    <text evidence="9">The sequence shown here is derived from an EMBL/GenBank/DDBJ whole genome shotgun (WGS) entry which is preliminary data.</text>
</comment>
<dbReference type="PANTHER" id="PTHR36115">
    <property type="entry name" value="PROLINE-RICH ANTIGEN HOMOLOG-RELATED"/>
    <property type="match status" value="1"/>
</dbReference>
<dbReference type="CDD" id="cd00060">
    <property type="entry name" value="FHA"/>
    <property type="match status" value="1"/>
</dbReference>
<feature type="region of interest" description="Disordered" evidence="6">
    <location>
        <begin position="239"/>
        <end position="262"/>
    </location>
</feature>
<dbReference type="EMBL" id="JAHWXN010000001">
    <property type="protein sequence ID" value="MCK2035554.1"/>
    <property type="molecule type" value="Genomic_DNA"/>
</dbReference>
<evidence type="ECO:0000256" key="3">
    <source>
        <dbReference type="ARBA" id="ARBA00022692"/>
    </source>
</evidence>
<feature type="compositionally biased region" description="Low complexity" evidence="6">
    <location>
        <begin position="292"/>
        <end position="302"/>
    </location>
</feature>
<sequence>MIWEIDDHAPEIEGLDKNGRPDPAYAASLGLIAAGRGARVGAAVLEWVLAVIIALPAIFTLTPILVGAAAGGFDPEKFFARDDLVWIIVAVAASQGLMIAYIVVQLVLHGRKGITLGKAVCGIRSINVRTLERPGFWRGAVVRYLVACASFLIPVIGPALVVALSPLFDIERRGRGWLDLAAATWFVDARRGLNPYDQKRMRIARKRVKTPEHEEKAPLPSLATPVDRDAPAAYVPSARQSGGVIGAHRSGTGTVPAASPEESSGAAVVSAVPPSLATGAPAPTFAPPAAPAPVAAPVSSFAPPAPAPAAPAPAAPAPAAPAPAAPAAVPVAAPAAPSTPAVLRPAATPAPAAAPSPSTPPLAPASASASAPAPAAASAPAPTAAPAGVRAVLMLDSGDRIEVRGTTLFGRAPAAAAGEGEAQLVRVPDDTRSVSKTHLAVMPARRGVFAVDRASTNGSAIIRNGAETPLVAGHPAELQTGDTVRFGDRTLTVEWV</sequence>
<feature type="transmembrane region" description="Helical" evidence="7">
    <location>
        <begin position="47"/>
        <end position="72"/>
    </location>
</feature>
<evidence type="ECO:0000256" key="2">
    <source>
        <dbReference type="ARBA" id="ARBA00022475"/>
    </source>
</evidence>
<comment type="subcellular location">
    <subcellularLocation>
        <location evidence="1">Cell membrane</location>
        <topology evidence="1">Multi-pass membrane protein</topology>
    </subcellularLocation>
</comment>
<evidence type="ECO:0000256" key="5">
    <source>
        <dbReference type="ARBA" id="ARBA00023136"/>
    </source>
</evidence>
<feature type="region of interest" description="Disordered" evidence="6">
    <location>
        <begin position="204"/>
        <end position="227"/>
    </location>
</feature>
<feature type="region of interest" description="Disordered" evidence="6">
    <location>
        <begin position="339"/>
        <end position="383"/>
    </location>
</feature>
<keyword evidence="2" id="KW-1003">Cell membrane</keyword>
<dbReference type="Gene3D" id="2.60.200.20">
    <property type="match status" value="1"/>
</dbReference>
<dbReference type="InterPro" id="IPR051791">
    <property type="entry name" value="Pra-immunoreactive"/>
</dbReference>
<accession>A0ABT0FC92</accession>
<feature type="compositionally biased region" description="Low complexity" evidence="6">
    <location>
        <begin position="339"/>
        <end position="351"/>
    </location>
</feature>
<keyword evidence="3 7" id="KW-0812">Transmembrane</keyword>
<protein>
    <submittedName>
        <fullName evidence="9">RDD family protein</fullName>
    </submittedName>
</protein>
<dbReference type="InterPro" id="IPR008984">
    <property type="entry name" value="SMAD_FHA_dom_sf"/>
</dbReference>
<feature type="compositionally biased region" description="Pro residues" evidence="6">
    <location>
        <begin position="303"/>
        <end position="324"/>
    </location>
</feature>
<feature type="compositionally biased region" description="Low complexity" evidence="6">
    <location>
        <begin position="364"/>
        <end position="383"/>
    </location>
</feature>
<feature type="domain" description="RDD" evidence="8">
    <location>
        <begin position="34"/>
        <end position="182"/>
    </location>
</feature>
<gene>
    <name evidence="9" type="ORF">KZC51_05320</name>
</gene>
<evidence type="ECO:0000256" key="4">
    <source>
        <dbReference type="ARBA" id="ARBA00022989"/>
    </source>
</evidence>
<feature type="compositionally biased region" description="Pro residues" evidence="6">
    <location>
        <begin position="352"/>
        <end position="363"/>
    </location>
</feature>
<feature type="transmembrane region" description="Helical" evidence="7">
    <location>
        <begin position="84"/>
        <end position="108"/>
    </location>
</feature>
<keyword evidence="10" id="KW-1185">Reference proteome</keyword>
<keyword evidence="4 7" id="KW-1133">Transmembrane helix</keyword>
<organism evidence="9 10">
    <name type="scientific">Microbacterium croceum</name>
    <dbReference type="NCBI Taxonomy" id="2851645"/>
    <lineage>
        <taxon>Bacteria</taxon>
        <taxon>Bacillati</taxon>
        <taxon>Actinomycetota</taxon>
        <taxon>Actinomycetes</taxon>
        <taxon>Micrococcales</taxon>
        <taxon>Microbacteriaceae</taxon>
        <taxon>Microbacterium</taxon>
    </lineage>
</organism>